<name>A0A286P9W3_ORYLA</name>
<dbReference type="InterPro" id="IPR013783">
    <property type="entry name" value="Ig-like_fold"/>
</dbReference>
<feature type="domain" description="Ig-like" evidence="2">
    <location>
        <begin position="14"/>
        <end position="131"/>
    </location>
</feature>
<sequence length="176" mass="19197">MLFLTVLACTALVPFRSCHEVREADEAHGTHVSADGGECAVALTCPRENPERFMAFSWYQVVRGTKRGLFYIRDNGTALEYELEESISATHKFLGSNSTLLISPISTGYEGSYECSRWANVGHRNEQYSFSVSNCSVTLIVKPPSPSVWAKGGSTKPSVSSLTLLTLSSLGILILL</sequence>
<protein>
    <recommendedName>
        <fullName evidence="2">Ig-like domain-containing protein</fullName>
    </recommendedName>
</protein>
<proteinExistence type="predicted"/>
<feature type="signal peptide" evidence="1">
    <location>
        <begin position="1"/>
        <end position="18"/>
    </location>
</feature>
<dbReference type="EMBL" id="LC199500">
    <property type="protein sequence ID" value="BBA49224.1"/>
    <property type="molecule type" value="Genomic_DNA"/>
</dbReference>
<evidence type="ECO:0000256" key="1">
    <source>
        <dbReference type="SAM" id="SignalP"/>
    </source>
</evidence>
<feature type="chain" id="PRO_5013013153" description="Ig-like domain-containing protein" evidence="1">
    <location>
        <begin position="19"/>
        <end position="176"/>
    </location>
</feature>
<evidence type="ECO:0000259" key="2">
    <source>
        <dbReference type="PROSITE" id="PS50835"/>
    </source>
</evidence>
<dbReference type="InterPro" id="IPR007110">
    <property type="entry name" value="Ig-like_dom"/>
</dbReference>
<dbReference type="InterPro" id="IPR036179">
    <property type="entry name" value="Ig-like_dom_sf"/>
</dbReference>
<accession>A0A286P9W3</accession>
<organism evidence="3">
    <name type="scientific">Oryzias latipes</name>
    <name type="common">Japanese rice fish</name>
    <name type="synonym">Japanese killifish</name>
    <dbReference type="NCBI Taxonomy" id="8090"/>
    <lineage>
        <taxon>Eukaryota</taxon>
        <taxon>Metazoa</taxon>
        <taxon>Chordata</taxon>
        <taxon>Craniata</taxon>
        <taxon>Vertebrata</taxon>
        <taxon>Euteleostomi</taxon>
        <taxon>Actinopterygii</taxon>
        <taxon>Neopterygii</taxon>
        <taxon>Teleostei</taxon>
        <taxon>Neoteleostei</taxon>
        <taxon>Acanthomorphata</taxon>
        <taxon>Ovalentaria</taxon>
        <taxon>Atherinomorphae</taxon>
        <taxon>Beloniformes</taxon>
        <taxon>Adrianichthyidae</taxon>
        <taxon>Oryziinae</taxon>
        <taxon>Oryzias</taxon>
    </lineage>
</organism>
<dbReference type="AlphaFoldDB" id="A0A286P9W3"/>
<reference evidence="3" key="1">
    <citation type="journal article" date="2017" name="Nat. Commun.">
        <title>Complete fusion of a transposon and herpesvirus created the Teratorn mobile element in medaka fish.</title>
        <authorList>
            <person name="Inoue Y."/>
            <person name="Saga T."/>
            <person name="Aikawa T."/>
            <person name="Kumagai M."/>
            <person name="Shimada A."/>
            <person name="Kawaguchi Y."/>
            <person name="Naruse K."/>
            <person name="Morishita S."/>
            <person name="Koga A."/>
            <person name="Takeda H."/>
        </authorList>
    </citation>
    <scope>NUCLEOTIDE SEQUENCE</scope>
</reference>
<keyword evidence="1" id="KW-0732">Signal</keyword>
<dbReference type="Gene3D" id="2.60.40.10">
    <property type="entry name" value="Immunoglobulins"/>
    <property type="match status" value="1"/>
</dbReference>
<dbReference type="PROSITE" id="PS50835">
    <property type="entry name" value="IG_LIKE"/>
    <property type="match status" value="1"/>
</dbReference>
<gene>
    <name evidence="3" type="primary">ORF65</name>
</gene>
<evidence type="ECO:0000313" key="3">
    <source>
        <dbReference type="EMBL" id="BBA49224.1"/>
    </source>
</evidence>
<dbReference type="SUPFAM" id="SSF48726">
    <property type="entry name" value="Immunoglobulin"/>
    <property type="match status" value="1"/>
</dbReference>